<keyword evidence="2" id="KW-1185">Reference proteome</keyword>
<name>A0ABX5RPX7_9BURK</name>
<dbReference type="Proteomes" id="UP000292307">
    <property type="component" value="Chromosome"/>
</dbReference>
<reference evidence="1 2" key="1">
    <citation type="submission" date="2019-02" db="EMBL/GenBank/DDBJ databases">
        <title>Draft Genome Sequences of Six Type Strains of the Genus Massilia.</title>
        <authorList>
            <person name="Miess H."/>
            <person name="Frediansyhah A."/>
            <person name="Gross H."/>
        </authorList>
    </citation>
    <scope>NUCLEOTIDE SEQUENCE [LARGE SCALE GENOMIC DNA]</scope>
    <source>
        <strain evidence="1 2">DSM 17472</strain>
    </source>
</reference>
<sequence length="214" mass="23256">MMLVTRRVHSLAGVAAVLGLHAFFLYFLLIERSDSGKASAAHYSQLLLIVLPPPKPAVKIPEAPRIPAAKPVREKSIDAPIPAEVQSPLPVETPAGIPPADPFNENSRVDIDSLVKQAGKADREIRPANDMRTYGPAPGSMEAVMTRAFNEAKLAVPLKWYEAARISEVTPPGARKPIYQVKTAFGTYCLYYPDKLTEGTGQPKMADCPRSLGR</sequence>
<protein>
    <submittedName>
        <fullName evidence="1">Uncharacterized protein</fullName>
    </submittedName>
</protein>
<organism evidence="1 2">
    <name type="scientific">Pseudoduganella albidiflava</name>
    <dbReference type="NCBI Taxonomy" id="321983"/>
    <lineage>
        <taxon>Bacteria</taxon>
        <taxon>Pseudomonadati</taxon>
        <taxon>Pseudomonadota</taxon>
        <taxon>Betaproteobacteria</taxon>
        <taxon>Burkholderiales</taxon>
        <taxon>Oxalobacteraceae</taxon>
        <taxon>Telluria group</taxon>
        <taxon>Pseudoduganella</taxon>
    </lineage>
</organism>
<evidence type="ECO:0000313" key="1">
    <source>
        <dbReference type="EMBL" id="QBI00132.1"/>
    </source>
</evidence>
<dbReference type="RefSeq" id="WP_131144275.1">
    <property type="nucleotide sequence ID" value="NZ_BMWV01000020.1"/>
</dbReference>
<gene>
    <name evidence="1" type="ORF">EYF70_04165</name>
</gene>
<accession>A0ABX5RPX7</accession>
<proteinExistence type="predicted"/>
<evidence type="ECO:0000313" key="2">
    <source>
        <dbReference type="Proteomes" id="UP000292307"/>
    </source>
</evidence>
<dbReference type="EMBL" id="CP036401">
    <property type="protein sequence ID" value="QBI00132.1"/>
    <property type="molecule type" value="Genomic_DNA"/>
</dbReference>